<name>A0A8S5TLK1_9VIRU</name>
<proteinExistence type="predicted"/>
<accession>A0A8S5TLK1</accession>
<protein>
    <submittedName>
        <fullName evidence="1">Uncharacterized protein</fullName>
    </submittedName>
</protein>
<reference evidence="1" key="1">
    <citation type="journal article" date="2021" name="Proc. Natl. Acad. Sci. U.S.A.">
        <title>A Catalog of Tens of Thousands of Viruses from Human Metagenomes Reveals Hidden Associations with Chronic Diseases.</title>
        <authorList>
            <person name="Tisza M.J."/>
            <person name="Buck C.B."/>
        </authorList>
    </citation>
    <scope>NUCLEOTIDE SEQUENCE</scope>
    <source>
        <strain evidence="1">Ct6zc1</strain>
    </source>
</reference>
<organism evidence="1">
    <name type="scientific">virus sp. ct6zc1</name>
    <dbReference type="NCBI Taxonomy" id="2827984"/>
    <lineage>
        <taxon>Viruses</taxon>
    </lineage>
</organism>
<evidence type="ECO:0000313" key="1">
    <source>
        <dbReference type="EMBL" id="DAF63931.1"/>
    </source>
</evidence>
<sequence length="106" mass="12004">MDVQGERMRQGTTPTIQITVNNIDLADMEHIYVVFEQNGYLLKKGMTDLKIENNVISIFLTQEETLSFKSGNCNIQLRMITYDGIAMASPIKTVNVYSVLNKEVIT</sequence>
<dbReference type="EMBL" id="BK032846">
    <property type="protein sequence ID" value="DAF63931.1"/>
    <property type="molecule type" value="Genomic_DNA"/>
</dbReference>